<evidence type="ECO:0000313" key="2">
    <source>
        <dbReference type="RefSeq" id="XP_016924831.2"/>
    </source>
</evidence>
<protein>
    <submittedName>
        <fullName evidence="2">Uncharacterized protein</fullName>
    </submittedName>
</protein>
<reference evidence="2" key="1">
    <citation type="submission" date="2025-08" db="UniProtKB">
        <authorList>
            <consortium name="RefSeq"/>
        </authorList>
    </citation>
    <scope>IDENTIFICATION</scope>
</reference>
<accession>A0AB39YZL0</accession>
<proteinExistence type="predicted"/>
<sequence>MIQKNYWIPSKAFRPESELAEKNIWHKGFKPTYEQEEPQMGLILSWHYGRQWLEERSSHEKETRKKIKTGAKFIPPDYSRWLEKRRLNKTRLQLLKS</sequence>
<dbReference type="AlphaFoldDB" id="A0AB39YZL0"/>
<gene>
    <name evidence="2" type="primary">LOC108005932</name>
</gene>
<dbReference type="RefSeq" id="XP_016924831.2">
    <property type="nucleotide sequence ID" value="XM_017069342.4"/>
</dbReference>
<dbReference type="GeneID" id="108005932"/>
<keyword evidence="1" id="KW-1185">Reference proteome</keyword>
<organism evidence="1 2">
    <name type="scientific">Drosophila suzukii</name>
    <name type="common">Spotted-wing drosophila fruit fly</name>
    <dbReference type="NCBI Taxonomy" id="28584"/>
    <lineage>
        <taxon>Eukaryota</taxon>
        <taxon>Metazoa</taxon>
        <taxon>Ecdysozoa</taxon>
        <taxon>Arthropoda</taxon>
        <taxon>Hexapoda</taxon>
        <taxon>Insecta</taxon>
        <taxon>Pterygota</taxon>
        <taxon>Neoptera</taxon>
        <taxon>Endopterygota</taxon>
        <taxon>Diptera</taxon>
        <taxon>Brachycera</taxon>
        <taxon>Muscomorpha</taxon>
        <taxon>Ephydroidea</taxon>
        <taxon>Drosophilidae</taxon>
        <taxon>Drosophila</taxon>
        <taxon>Sophophora</taxon>
    </lineage>
</organism>
<evidence type="ECO:0000313" key="1">
    <source>
        <dbReference type="Proteomes" id="UP001652628"/>
    </source>
</evidence>
<dbReference type="Proteomes" id="UP001652628">
    <property type="component" value="Chromosome 3"/>
</dbReference>
<name>A0AB39YZL0_DROSZ</name>